<dbReference type="RefSeq" id="WP_282541643.1">
    <property type="nucleotide sequence ID" value="NZ_JASCIQ010000006.1"/>
</dbReference>
<accession>A0ABT6S6H4</accession>
<feature type="transmembrane region" description="Helical" evidence="1">
    <location>
        <begin position="27"/>
        <end position="53"/>
    </location>
</feature>
<evidence type="ECO:0000256" key="1">
    <source>
        <dbReference type="SAM" id="Phobius"/>
    </source>
</evidence>
<evidence type="ECO:0000313" key="3">
    <source>
        <dbReference type="Proteomes" id="UP001223978"/>
    </source>
</evidence>
<dbReference type="EMBL" id="JASCIQ010000006">
    <property type="protein sequence ID" value="MDI3403692.1"/>
    <property type="molecule type" value="Genomic_DNA"/>
</dbReference>
<evidence type="ECO:0000313" key="2">
    <source>
        <dbReference type="EMBL" id="MDI3403692.1"/>
    </source>
</evidence>
<comment type="caution">
    <text evidence="2">The sequence shown here is derived from an EMBL/GenBank/DDBJ whole genome shotgun (WGS) entry which is preliminary data.</text>
</comment>
<proteinExistence type="predicted"/>
<keyword evidence="1" id="KW-1133">Transmembrane helix</keyword>
<name>A0ABT6S6H4_9ACTN</name>
<organism evidence="2 3">
    <name type="scientific">Streptomyces cavernicola</name>
    <dbReference type="NCBI Taxonomy" id="3043613"/>
    <lineage>
        <taxon>Bacteria</taxon>
        <taxon>Bacillati</taxon>
        <taxon>Actinomycetota</taxon>
        <taxon>Actinomycetes</taxon>
        <taxon>Kitasatosporales</taxon>
        <taxon>Streptomycetaceae</taxon>
        <taxon>Streptomyces</taxon>
    </lineage>
</organism>
<keyword evidence="1" id="KW-0472">Membrane</keyword>
<dbReference type="Proteomes" id="UP001223978">
    <property type="component" value="Unassembled WGS sequence"/>
</dbReference>
<feature type="transmembrane region" description="Helical" evidence="1">
    <location>
        <begin position="99"/>
        <end position="118"/>
    </location>
</feature>
<feature type="transmembrane region" description="Helical" evidence="1">
    <location>
        <begin position="65"/>
        <end position="87"/>
    </location>
</feature>
<keyword evidence="3" id="KW-1185">Reference proteome</keyword>
<keyword evidence="1" id="KW-0812">Transmembrane</keyword>
<gene>
    <name evidence="2" type="ORF">QIS96_07625</name>
</gene>
<reference evidence="2 3" key="1">
    <citation type="submission" date="2023-05" db="EMBL/GenBank/DDBJ databases">
        <title>Draft genome sequence of Streptomyces sp. B-S-A6 isolated from a cave soil in Thailand.</title>
        <authorList>
            <person name="Chamroensaksri N."/>
            <person name="Muangham S."/>
        </authorList>
    </citation>
    <scope>NUCLEOTIDE SEQUENCE [LARGE SCALE GENOMIC DNA]</scope>
    <source>
        <strain evidence="2 3">B-S-A6</strain>
    </source>
</reference>
<sequence>MSNPQATTSASANAAPARSGARTALSLAGPLVSTVVTVAMAFFAHLIVVLGASAAEDHGGASASVLIGLFQFGLLVPLCLLATAWALAFKPQSGDRRIVYCFCAPVSVLVLSVVTLAFSG</sequence>
<protein>
    <submittedName>
        <fullName evidence="2">Uncharacterized protein</fullName>
    </submittedName>
</protein>